<dbReference type="GO" id="GO:0005829">
    <property type="term" value="C:cytosol"/>
    <property type="evidence" value="ECO:0007669"/>
    <property type="project" value="TreeGrafter"/>
</dbReference>
<keyword evidence="2" id="KW-0378">Hydrolase</keyword>
<dbReference type="EMBL" id="BSPD01000037">
    <property type="protein sequence ID" value="GLS25980.1"/>
    <property type="molecule type" value="Genomic_DNA"/>
</dbReference>
<dbReference type="SUPFAM" id="SSF56784">
    <property type="entry name" value="HAD-like"/>
    <property type="match status" value="1"/>
</dbReference>
<comment type="caution">
    <text evidence="4">The sequence shown here is derived from an EMBL/GenBank/DDBJ whole genome shotgun (WGS) entry which is preliminary data.</text>
</comment>
<evidence type="ECO:0000313" key="5">
    <source>
        <dbReference type="Proteomes" id="UP001156870"/>
    </source>
</evidence>
<dbReference type="SFLD" id="SFLDG01140">
    <property type="entry name" value="C2.B:_Phosphomannomutase_and_P"/>
    <property type="match status" value="1"/>
</dbReference>
<dbReference type="SFLD" id="SFLDG01142">
    <property type="entry name" value="C2.B.2:_Mannosyl-3-phosphoglyc"/>
    <property type="match status" value="1"/>
</dbReference>
<dbReference type="GO" id="GO:0051479">
    <property type="term" value="P:mannosylglycerate biosynthetic process"/>
    <property type="evidence" value="ECO:0007669"/>
    <property type="project" value="InterPro"/>
</dbReference>
<evidence type="ECO:0000313" key="4">
    <source>
        <dbReference type="EMBL" id="GLS25980.1"/>
    </source>
</evidence>
<keyword evidence="5" id="KW-1185">Reference proteome</keyword>
<dbReference type="GO" id="GO:0050531">
    <property type="term" value="F:mannosyl-3-phosphoglycerate phosphatase activity"/>
    <property type="evidence" value="ECO:0007669"/>
    <property type="project" value="InterPro"/>
</dbReference>
<reference evidence="4 5" key="1">
    <citation type="journal article" date="2014" name="Int. J. Syst. Evol. Microbiol.">
        <title>Complete genome sequence of Corynebacterium casei LMG S-19264T (=DSM 44701T), isolated from a smear-ripened cheese.</title>
        <authorList>
            <consortium name="US DOE Joint Genome Institute (JGI-PGF)"/>
            <person name="Walter F."/>
            <person name="Albersmeier A."/>
            <person name="Kalinowski J."/>
            <person name="Ruckert C."/>
        </authorList>
    </citation>
    <scope>NUCLEOTIDE SEQUENCE [LARGE SCALE GENOMIC DNA]</scope>
    <source>
        <strain evidence="4 5">NBRC 110095</strain>
    </source>
</reference>
<organism evidence="4 5">
    <name type="scientific">Marinibactrum halimedae</name>
    <dbReference type="NCBI Taxonomy" id="1444977"/>
    <lineage>
        <taxon>Bacteria</taxon>
        <taxon>Pseudomonadati</taxon>
        <taxon>Pseudomonadota</taxon>
        <taxon>Gammaproteobacteria</taxon>
        <taxon>Cellvibrionales</taxon>
        <taxon>Cellvibrionaceae</taxon>
        <taxon>Marinibactrum</taxon>
    </lineage>
</organism>
<dbReference type="Pfam" id="PF08282">
    <property type="entry name" value="Hydrolase_3"/>
    <property type="match status" value="1"/>
</dbReference>
<gene>
    <name evidence="4" type="ORF">GCM10007877_16950</name>
</gene>
<evidence type="ECO:0000256" key="1">
    <source>
        <dbReference type="ARBA" id="ARBA00022723"/>
    </source>
</evidence>
<dbReference type="InterPro" id="IPR023214">
    <property type="entry name" value="HAD_sf"/>
</dbReference>
<dbReference type="AlphaFoldDB" id="A0AA37T3A5"/>
<dbReference type="InterPro" id="IPR036412">
    <property type="entry name" value="HAD-like_sf"/>
</dbReference>
<name>A0AA37T3A5_9GAMM</name>
<dbReference type="InterPro" id="IPR006379">
    <property type="entry name" value="HAD-SF_hydro_IIB"/>
</dbReference>
<sequence length="286" mass="31785">MNSVIIFTDMDGTLLDHHNYSFKPAVNVLQRLDTLGIPVIPTTSKTFAELKVLRESLNNHHPFIVENGAAVCIPSDYVKTLCNTTSHVPDYQALGMYEYEGFWVKPFAKPRKHWQGLIGYVKDKFPDCFITYQEAGIDGIMAMTGLSRAEAEQSSKRLFGEPIKWVGSAKAQETFIESMESLGAHVLKGGRFLHVSDYCDKGKALLWLKTFYHSVWQKQEGALTTIGLGDSHNDIAMLEAVEKAIIVRSPIHEPPSVNGNPTTTAEFGPSGWAQAIGEYLDENGYV</sequence>
<dbReference type="Gene3D" id="3.40.50.1000">
    <property type="entry name" value="HAD superfamily/HAD-like"/>
    <property type="match status" value="1"/>
</dbReference>
<accession>A0AA37T3A5</accession>
<dbReference type="PANTHER" id="PTHR10000:SF8">
    <property type="entry name" value="HAD SUPERFAMILY HYDROLASE-LIKE, TYPE 3"/>
    <property type="match status" value="1"/>
</dbReference>
<dbReference type="PANTHER" id="PTHR10000">
    <property type="entry name" value="PHOSPHOSERINE PHOSPHATASE"/>
    <property type="match status" value="1"/>
</dbReference>
<dbReference type="NCBIfam" id="TIGR01486">
    <property type="entry name" value="HAD-SF-IIB-MPGP"/>
    <property type="match status" value="1"/>
</dbReference>
<dbReference type="GO" id="GO:0000287">
    <property type="term" value="F:magnesium ion binding"/>
    <property type="evidence" value="ECO:0007669"/>
    <property type="project" value="TreeGrafter"/>
</dbReference>
<dbReference type="Proteomes" id="UP001156870">
    <property type="component" value="Unassembled WGS sequence"/>
</dbReference>
<dbReference type="InterPro" id="IPR006381">
    <property type="entry name" value="HAD-SF-IIB-MPGP"/>
</dbReference>
<keyword evidence="3" id="KW-0460">Magnesium</keyword>
<proteinExistence type="predicted"/>
<dbReference type="NCBIfam" id="TIGR01484">
    <property type="entry name" value="HAD-SF-IIB"/>
    <property type="match status" value="1"/>
</dbReference>
<evidence type="ECO:0000256" key="3">
    <source>
        <dbReference type="ARBA" id="ARBA00022842"/>
    </source>
</evidence>
<evidence type="ECO:0000256" key="2">
    <source>
        <dbReference type="ARBA" id="ARBA00022801"/>
    </source>
</evidence>
<keyword evidence="1" id="KW-0479">Metal-binding</keyword>
<dbReference type="Gene3D" id="3.30.980.20">
    <property type="entry name" value="Putative mannosyl-3-phosphoglycerate phosphatase, domain 2"/>
    <property type="match status" value="1"/>
</dbReference>
<dbReference type="SFLD" id="SFLDS00003">
    <property type="entry name" value="Haloacid_Dehalogenase"/>
    <property type="match status" value="1"/>
</dbReference>
<dbReference type="RefSeq" id="WP_232593249.1">
    <property type="nucleotide sequence ID" value="NZ_BSPD01000037.1"/>
</dbReference>
<protein>
    <submittedName>
        <fullName evidence="4">Mannosyl-3-phosphoglycerate phosphatase</fullName>
    </submittedName>
</protein>